<protein>
    <recommendedName>
        <fullName evidence="3">DDE-1 domain-containing protein</fullName>
    </recommendedName>
</protein>
<reference evidence="1 2" key="1">
    <citation type="submission" date="2013-11" db="EMBL/GenBank/DDBJ databases">
        <title>The Genome Sequence of Phytophthora parasitica CJ01A1.</title>
        <authorList>
            <consortium name="The Broad Institute Genomics Platform"/>
            <person name="Russ C."/>
            <person name="Tyler B."/>
            <person name="Panabieres F."/>
            <person name="Shan W."/>
            <person name="Tripathy S."/>
            <person name="Grunwald N."/>
            <person name="Machado M."/>
            <person name="Johnson C.S."/>
            <person name="Walker B."/>
            <person name="Young S.K."/>
            <person name="Zeng Q."/>
            <person name="Gargeya S."/>
            <person name="Fitzgerald M."/>
            <person name="Haas B."/>
            <person name="Abouelleil A."/>
            <person name="Allen A.W."/>
            <person name="Alvarado L."/>
            <person name="Arachchi H.M."/>
            <person name="Berlin A.M."/>
            <person name="Chapman S.B."/>
            <person name="Gainer-Dewar J."/>
            <person name="Goldberg J."/>
            <person name="Griggs A."/>
            <person name="Gujja S."/>
            <person name="Hansen M."/>
            <person name="Howarth C."/>
            <person name="Imamovic A."/>
            <person name="Ireland A."/>
            <person name="Larimer J."/>
            <person name="McCowan C."/>
            <person name="Murphy C."/>
            <person name="Pearson M."/>
            <person name="Poon T.W."/>
            <person name="Priest M."/>
            <person name="Roberts A."/>
            <person name="Saif S."/>
            <person name="Shea T."/>
            <person name="Sisk P."/>
            <person name="Sykes S."/>
            <person name="Wortman J."/>
            <person name="Nusbaum C."/>
            <person name="Birren B."/>
        </authorList>
    </citation>
    <scope>NUCLEOTIDE SEQUENCE [LARGE SCALE GENOMIC DNA]</scope>
    <source>
        <strain evidence="1 2">CJ01A1</strain>
    </source>
</reference>
<dbReference type="EMBL" id="ANIX01002159">
    <property type="protein sequence ID" value="ETP14177.1"/>
    <property type="molecule type" value="Genomic_DNA"/>
</dbReference>
<comment type="caution">
    <text evidence="1">The sequence shown here is derived from an EMBL/GenBank/DDBJ whole genome shotgun (WGS) entry which is preliminary data.</text>
</comment>
<name>W2WV27_PHYNI</name>
<accession>W2WV27</accession>
<evidence type="ECO:0008006" key="3">
    <source>
        <dbReference type="Google" id="ProtNLM"/>
    </source>
</evidence>
<dbReference type="Proteomes" id="UP000018958">
    <property type="component" value="Unassembled WGS sequence"/>
</dbReference>
<sequence length="382" mass="42077">MHPFCGKPVGQEGFGQHVVYPDCDSGKPQAISAPPILKAFALQGNKDAISSKDAANDVGSDESSEDDIISNSNVANVTELPMSTSSRASQQVTTIQNRRRVISWMEEYEKASGAKNIDVLVEESRATSSATPGFGIGAEFTIRRKKASEPQGFVWSMSSSEQMGALDLAIDPQAPKADENGAELSTKITSRWVQTVLENNRIVLREATGKRLVSPQKVEDIEKQVAYHLGKLMRGFESGLYDENAIENIDEIHFVVDFDDSETLGFGGEKQVKYADVVSGGNGMTWSCESAVGQDDVEGVCYRTGPKGWMDKRLFCEYGKAPRAQKPDRLGRKKTMFLDNCSSHLKEDKCAEELQKLNASLAFFQQTQWISASRRTHSLSQR</sequence>
<evidence type="ECO:0000313" key="1">
    <source>
        <dbReference type="EMBL" id="ETP14177.1"/>
    </source>
</evidence>
<evidence type="ECO:0000313" key="2">
    <source>
        <dbReference type="Proteomes" id="UP000018958"/>
    </source>
</evidence>
<dbReference type="AlphaFoldDB" id="W2WV27"/>
<organism evidence="1 2">
    <name type="scientific">Phytophthora nicotianae CJ01A1</name>
    <dbReference type="NCBI Taxonomy" id="1317063"/>
    <lineage>
        <taxon>Eukaryota</taxon>
        <taxon>Sar</taxon>
        <taxon>Stramenopiles</taxon>
        <taxon>Oomycota</taxon>
        <taxon>Peronosporomycetes</taxon>
        <taxon>Peronosporales</taxon>
        <taxon>Peronosporaceae</taxon>
        <taxon>Phytophthora</taxon>
    </lineage>
</organism>
<dbReference type="OrthoDB" id="111624at2759"/>
<gene>
    <name evidence="1" type="ORF">F441_10859</name>
</gene>
<proteinExistence type="predicted"/>